<dbReference type="SMART" id="SM00448">
    <property type="entry name" value="REC"/>
    <property type="match status" value="1"/>
</dbReference>
<keyword evidence="7" id="KW-0067">ATP-binding</keyword>
<keyword evidence="3 9" id="KW-0597">Phosphoprotein</keyword>
<evidence type="ECO:0000313" key="16">
    <source>
        <dbReference type="Proteomes" id="UP000605201"/>
    </source>
</evidence>
<dbReference type="InterPro" id="IPR003594">
    <property type="entry name" value="HATPase_dom"/>
</dbReference>
<accession>A0A8J6P1C5</accession>
<dbReference type="Pfam" id="PF00512">
    <property type="entry name" value="HisKA"/>
    <property type="match status" value="1"/>
</dbReference>
<dbReference type="Pfam" id="PF00989">
    <property type="entry name" value="PAS"/>
    <property type="match status" value="1"/>
</dbReference>
<protein>
    <recommendedName>
        <fullName evidence="2">histidine kinase</fullName>
        <ecNumber evidence="2">2.7.13.3</ecNumber>
    </recommendedName>
</protein>
<name>A0A8J6P1C5_9BACT</name>
<dbReference type="InterPro" id="IPR013767">
    <property type="entry name" value="PAS_fold"/>
</dbReference>
<feature type="domain" description="PAC" evidence="14">
    <location>
        <begin position="479"/>
        <end position="531"/>
    </location>
</feature>
<dbReference type="GO" id="GO:0000155">
    <property type="term" value="F:phosphorelay sensor kinase activity"/>
    <property type="evidence" value="ECO:0007669"/>
    <property type="project" value="InterPro"/>
</dbReference>
<feature type="coiled-coil region" evidence="10">
    <location>
        <begin position="515"/>
        <end position="542"/>
    </location>
</feature>
<evidence type="ECO:0000259" key="14">
    <source>
        <dbReference type="PROSITE" id="PS50113"/>
    </source>
</evidence>
<evidence type="ECO:0000256" key="10">
    <source>
        <dbReference type="SAM" id="Coils"/>
    </source>
</evidence>
<evidence type="ECO:0000256" key="3">
    <source>
        <dbReference type="ARBA" id="ARBA00022553"/>
    </source>
</evidence>
<dbReference type="PANTHER" id="PTHR43065:SF46">
    <property type="entry name" value="C4-DICARBOXYLATE TRANSPORT SENSOR PROTEIN DCTB"/>
    <property type="match status" value="1"/>
</dbReference>
<proteinExistence type="predicted"/>
<feature type="domain" description="Histidine kinase" evidence="11">
    <location>
        <begin position="551"/>
        <end position="778"/>
    </location>
</feature>
<dbReference type="InterPro" id="IPR003661">
    <property type="entry name" value="HisK_dim/P_dom"/>
</dbReference>
<dbReference type="SUPFAM" id="SSF47384">
    <property type="entry name" value="Homodimeric domain of signal transducing histidine kinase"/>
    <property type="match status" value="1"/>
</dbReference>
<evidence type="ECO:0000256" key="7">
    <source>
        <dbReference type="ARBA" id="ARBA00022840"/>
    </source>
</evidence>
<evidence type="ECO:0000259" key="13">
    <source>
        <dbReference type="PROSITE" id="PS50112"/>
    </source>
</evidence>
<dbReference type="SUPFAM" id="SSF55874">
    <property type="entry name" value="ATPase domain of HSP90 chaperone/DNA topoisomerase II/histidine kinase"/>
    <property type="match status" value="1"/>
</dbReference>
<keyword evidence="6" id="KW-0418">Kinase</keyword>
<dbReference type="Pfam" id="PF02518">
    <property type="entry name" value="HATPase_c"/>
    <property type="match status" value="1"/>
</dbReference>
<dbReference type="InterPro" id="IPR036890">
    <property type="entry name" value="HATPase_C_sf"/>
</dbReference>
<feature type="domain" description="Response regulatory" evidence="12">
    <location>
        <begin position="799"/>
        <end position="914"/>
    </location>
</feature>
<dbReference type="GO" id="GO:0006355">
    <property type="term" value="P:regulation of DNA-templated transcription"/>
    <property type="evidence" value="ECO:0007669"/>
    <property type="project" value="InterPro"/>
</dbReference>
<dbReference type="SUPFAM" id="SSF55785">
    <property type="entry name" value="PYP-like sensor domain (PAS domain)"/>
    <property type="match status" value="1"/>
</dbReference>
<dbReference type="InterPro" id="IPR011006">
    <property type="entry name" value="CheY-like_superfamily"/>
</dbReference>
<dbReference type="SMART" id="SM00086">
    <property type="entry name" value="PAC"/>
    <property type="match status" value="1"/>
</dbReference>
<dbReference type="PANTHER" id="PTHR43065">
    <property type="entry name" value="SENSOR HISTIDINE KINASE"/>
    <property type="match status" value="1"/>
</dbReference>
<dbReference type="InterPro" id="IPR001789">
    <property type="entry name" value="Sig_transdc_resp-reg_receiver"/>
</dbReference>
<evidence type="ECO:0000256" key="6">
    <source>
        <dbReference type="ARBA" id="ARBA00022777"/>
    </source>
</evidence>
<evidence type="ECO:0000256" key="4">
    <source>
        <dbReference type="ARBA" id="ARBA00022679"/>
    </source>
</evidence>
<dbReference type="PROSITE" id="PS50110">
    <property type="entry name" value="RESPONSE_REGULATORY"/>
    <property type="match status" value="1"/>
</dbReference>
<evidence type="ECO:0000256" key="2">
    <source>
        <dbReference type="ARBA" id="ARBA00012438"/>
    </source>
</evidence>
<dbReference type="InterPro" id="IPR001610">
    <property type="entry name" value="PAC"/>
</dbReference>
<dbReference type="InterPro" id="IPR005467">
    <property type="entry name" value="His_kinase_dom"/>
</dbReference>
<dbReference type="InterPro" id="IPR000700">
    <property type="entry name" value="PAS-assoc_C"/>
</dbReference>
<dbReference type="GO" id="GO:0005524">
    <property type="term" value="F:ATP binding"/>
    <property type="evidence" value="ECO:0007669"/>
    <property type="project" value="UniProtKB-KW"/>
</dbReference>
<evidence type="ECO:0000259" key="11">
    <source>
        <dbReference type="PROSITE" id="PS50109"/>
    </source>
</evidence>
<dbReference type="PROSITE" id="PS50113">
    <property type="entry name" value="PAC"/>
    <property type="match status" value="1"/>
</dbReference>
<dbReference type="SMART" id="SM00091">
    <property type="entry name" value="PAS"/>
    <property type="match status" value="1"/>
</dbReference>
<dbReference type="Gene3D" id="3.30.450.20">
    <property type="entry name" value="PAS domain"/>
    <property type="match status" value="1"/>
</dbReference>
<comment type="caution">
    <text evidence="15">The sequence shown here is derived from an EMBL/GenBank/DDBJ whole genome shotgun (WGS) entry which is preliminary data.</text>
</comment>
<dbReference type="NCBIfam" id="TIGR00229">
    <property type="entry name" value="sensory_box"/>
    <property type="match status" value="1"/>
</dbReference>
<dbReference type="Proteomes" id="UP000605201">
    <property type="component" value="Unassembled WGS sequence"/>
</dbReference>
<dbReference type="Gene3D" id="3.40.50.2300">
    <property type="match status" value="1"/>
</dbReference>
<dbReference type="SMART" id="SM00387">
    <property type="entry name" value="HATPase_c"/>
    <property type="match status" value="1"/>
</dbReference>
<keyword evidence="5" id="KW-0547">Nucleotide-binding</keyword>
<evidence type="ECO:0000259" key="12">
    <source>
        <dbReference type="PROSITE" id="PS50110"/>
    </source>
</evidence>
<dbReference type="InterPro" id="IPR004358">
    <property type="entry name" value="Sig_transdc_His_kin-like_C"/>
</dbReference>
<dbReference type="SUPFAM" id="SSF52172">
    <property type="entry name" value="CheY-like"/>
    <property type="match status" value="1"/>
</dbReference>
<evidence type="ECO:0000256" key="9">
    <source>
        <dbReference type="PROSITE-ProRule" id="PRU00169"/>
    </source>
</evidence>
<keyword evidence="8" id="KW-0902">Two-component regulatory system</keyword>
<dbReference type="CDD" id="cd00156">
    <property type="entry name" value="REC"/>
    <property type="match status" value="1"/>
</dbReference>
<dbReference type="SMART" id="SM00388">
    <property type="entry name" value="HisKA"/>
    <property type="match status" value="1"/>
</dbReference>
<evidence type="ECO:0000256" key="5">
    <source>
        <dbReference type="ARBA" id="ARBA00022741"/>
    </source>
</evidence>
<keyword evidence="10" id="KW-0175">Coiled coil</keyword>
<dbReference type="PROSITE" id="PS50112">
    <property type="entry name" value="PAS"/>
    <property type="match status" value="1"/>
</dbReference>
<dbReference type="CDD" id="cd00130">
    <property type="entry name" value="PAS"/>
    <property type="match status" value="1"/>
</dbReference>
<feature type="coiled-coil region" evidence="10">
    <location>
        <begin position="381"/>
        <end position="415"/>
    </location>
</feature>
<sequence length="916" mass="103783">MNPIKKISNNESAQNHICPVTGLPIFRRPEWSDIDIAENYSVSFSLIGNAILCTVPNGILSNKGTRRLLEERKKVLKEVNLWDKRYAEIRDYSMIKGKPSQESRMMFANIVLKEANEGRLIGFWGFNAPLLIKWMFNVGVKLKKPSVPVAAVKDYREAVEHAVNVLMQNEINIGTRQYKMFTKEDWSVELDNFGVRFELIGNDVLYSVAHGSLREDYVEKFFKLHEKVLDEAGLKEKGYFYRILNWEKLEKTTWRARRMYIDGIKDLNKKVPCRLSVGFGLNKFMRAIIRVSKQFVPFPVALTNNLEAALTIIGREKQKETKTKIVKKGKSLLGKTSVEDQIRNYSDELLQFIGAINWDHTGISAEDVRNSHPFKLVFDAIAIIKEDVDGLFQERKQAEETLRENEEKYRTILENIEDGYFEVDIAGNFTFFNDSLVKILGYSKDELIGMNNWQYTDKENAKKLYETFNRVYKTGEPAKAFNWEVISKDGSKRYVEVSVSLMRDSESRPIGFRGIARDSTERKLAEKERAKLESQLLQAQKMETIGILAGGVAHDLNNVLSGIVSYPELLLMDIPEDSPLRKPVLTIKKSGEKAAVIVQDLLTLARRGVAITEVLTLNDIISDYLKSPEHEKLKGFHPNVKFEMDFEKELLNILGSSVHLYKTIMNLTSNAAEAVPSGGKIFISTKNRYIDRPIKGYDDINEGDYVILAISDNGVGMTPMDMERVFEPFYTKKVMGRSGTGLGMAVVWGVVNDHNGYIDVQSREGKGTTFTLYFPVTRKDIAKDESILSLEDYMGKGESILVVDDVEEQGEIATGVLRKLGYSVTSVSSGEEAVEYMKNNSADLMVLDMIMDPGINGRETYERIINIHPNQKAVIASGFSETDDAKAALKLGAGQYIKKPYTLEKIGIAVRDELRK</sequence>
<dbReference type="InterPro" id="IPR036097">
    <property type="entry name" value="HisK_dim/P_sf"/>
</dbReference>
<dbReference type="Pfam" id="PF00072">
    <property type="entry name" value="Response_reg"/>
    <property type="match status" value="1"/>
</dbReference>
<evidence type="ECO:0000256" key="1">
    <source>
        <dbReference type="ARBA" id="ARBA00000085"/>
    </source>
</evidence>
<dbReference type="EC" id="2.7.13.3" evidence="2"/>
<feature type="domain" description="PAS" evidence="13">
    <location>
        <begin position="405"/>
        <end position="475"/>
    </location>
</feature>
<dbReference type="Gene3D" id="3.30.565.10">
    <property type="entry name" value="Histidine kinase-like ATPase, C-terminal domain"/>
    <property type="match status" value="1"/>
</dbReference>
<dbReference type="AlphaFoldDB" id="A0A8J6P1C5"/>
<dbReference type="PRINTS" id="PR00344">
    <property type="entry name" value="BCTRLSENSOR"/>
</dbReference>
<dbReference type="Gene3D" id="1.10.287.130">
    <property type="match status" value="1"/>
</dbReference>
<feature type="modified residue" description="4-aspartylphosphate" evidence="9">
    <location>
        <position position="848"/>
    </location>
</feature>
<dbReference type="EMBL" id="JACNIG010000140">
    <property type="protein sequence ID" value="MBC8431382.1"/>
    <property type="molecule type" value="Genomic_DNA"/>
</dbReference>
<reference evidence="15 16" key="1">
    <citation type="submission" date="2020-08" db="EMBL/GenBank/DDBJ databases">
        <title>Bridging the membrane lipid divide: bacteria of the FCB group superphylum have the potential to synthesize archaeal ether lipids.</title>
        <authorList>
            <person name="Villanueva L."/>
            <person name="Von Meijenfeldt F.A.B."/>
            <person name="Westbye A.B."/>
            <person name="Yadav S."/>
            <person name="Hopmans E.C."/>
            <person name="Dutilh B.E."/>
            <person name="Sinninghe Damste J.S."/>
        </authorList>
    </citation>
    <scope>NUCLEOTIDE SEQUENCE [LARGE SCALE GENOMIC DNA]</scope>
    <source>
        <strain evidence="15">NIOZ-UU17</strain>
    </source>
</reference>
<gene>
    <name evidence="15" type="ORF">H8D96_05635</name>
</gene>
<dbReference type="InterPro" id="IPR000014">
    <property type="entry name" value="PAS"/>
</dbReference>
<evidence type="ECO:0000313" key="15">
    <source>
        <dbReference type="EMBL" id="MBC8431382.1"/>
    </source>
</evidence>
<comment type="catalytic activity">
    <reaction evidence="1">
        <text>ATP + protein L-histidine = ADP + protein N-phospho-L-histidine.</text>
        <dbReference type="EC" id="2.7.13.3"/>
    </reaction>
</comment>
<keyword evidence="4" id="KW-0808">Transferase</keyword>
<organism evidence="15 16">
    <name type="scientific">Candidatus Desulfatibia vada</name>
    <dbReference type="NCBI Taxonomy" id="2841696"/>
    <lineage>
        <taxon>Bacteria</taxon>
        <taxon>Pseudomonadati</taxon>
        <taxon>Thermodesulfobacteriota</taxon>
        <taxon>Desulfobacteria</taxon>
        <taxon>Desulfobacterales</taxon>
        <taxon>Desulfobacterales incertae sedis</taxon>
        <taxon>Candidatus Desulfatibia</taxon>
    </lineage>
</organism>
<dbReference type="CDD" id="cd00082">
    <property type="entry name" value="HisKA"/>
    <property type="match status" value="1"/>
</dbReference>
<dbReference type="PROSITE" id="PS50109">
    <property type="entry name" value="HIS_KIN"/>
    <property type="match status" value="1"/>
</dbReference>
<dbReference type="InterPro" id="IPR035965">
    <property type="entry name" value="PAS-like_dom_sf"/>
</dbReference>
<evidence type="ECO:0000256" key="8">
    <source>
        <dbReference type="ARBA" id="ARBA00023012"/>
    </source>
</evidence>